<dbReference type="Pfam" id="PF07690">
    <property type="entry name" value="MFS_1"/>
    <property type="match status" value="1"/>
</dbReference>
<evidence type="ECO:0000256" key="1">
    <source>
        <dbReference type="ARBA" id="ARBA00022692"/>
    </source>
</evidence>
<evidence type="ECO:0000313" key="6">
    <source>
        <dbReference type="EMBL" id="SFI56229.1"/>
    </source>
</evidence>
<dbReference type="SUPFAM" id="SSF103473">
    <property type="entry name" value="MFS general substrate transporter"/>
    <property type="match status" value="1"/>
</dbReference>
<feature type="transmembrane region" description="Helical" evidence="5">
    <location>
        <begin position="290"/>
        <end position="310"/>
    </location>
</feature>
<feature type="transmembrane region" description="Helical" evidence="5">
    <location>
        <begin position="202"/>
        <end position="224"/>
    </location>
</feature>
<feature type="transmembrane region" description="Helical" evidence="5">
    <location>
        <begin position="322"/>
        <end position="349"/>
    </location>
</feature>
<evidence type="ECO:0000256" key="4">
    <source>
        <dbReference type="SAM" id="MobiDB-lite"/>
    </source>
</evidence>
<dbReference type="GO" id="GO:0005886">
    <property type="term" value="C:plasma membrane"/>
    <property type="evidence" value="ECO:0007669"/>
    <property type="project" value="TreeGrafter"/>
</dbReference>
<feature type="region of interest" description="Disordered" evidence="4">
    <location>
        <begin position="400"/>
        <end position="431"/>
    </location>
</feature>
<feature type="transmembrane region" description="Helical" evidence="5">
    <location>
        <begin position="264"/>
        <end position="284"/>
    </location>
</feature>
<evidence type="ECO:0000313" key="7">
    <source>
        <dbReference type="Proteomes" id="UP000242763"/>
    </source>
</evidence>
<evidence type="ECO:0000256" key="5">
    <source>
        <dbReference type="SAM" id="Phobius"/>
    </source>
</evidence>
<dbReference type="EMBL" id="FORF01000003">
    <property type="protein sequence ID" value="SFI56229.1"/>
    <property type="molecule type" value="Genomic_DNA"/>
</dbReference>
<dbReference type="GO" id="GO:0022857">
    <property type="term" value="F:transmembrane transporter activity"/>
    <property type="evidence" value="ECO:0007669"/>
    <property type="project" value="InterPro"/>
</dbReference>
<feature type="transmembrane region" description="Helical" evidence="5">
    <location>
        <begin position="131"/>
        <end position="153"/>
    </location>
</feature>
<organism evidence="6 7">
    <name type="scientific">Aquamicrobium aerolatum DSM 21857</name>
    <dbReference type="NCBI Taxonomy" id="1121003"/>
    <lineage>
        <taxon>Bacteria</taxon>
        <taxon>Pseudomonadati</taxon>
        <taxon>Pseudomonadota</taxon>
        <taxon>Alphaproteobacteria</taxon>
        <taxon>Hyphomicrobiales</taxon>
        <taxon>Phyllobacteriaceae</taxon>
        <taxon>Aerobium</taxon>
    </lineage>
</organism>
<evidence type="ECO:0000256" key="3">
    <source>
        <dbReference type="ARBA" id="ARBA00023136"/>
    </source>
</evidence>
<reference evidence="7" key="1">
    <citation type="submission" date="2016-10" db="EMBL/GenBank/DDBJ databases">
        <authorList>
            <person name="Varghese N."/>
            <person name="Submissions S."/>
        </authorList>
    </citation>
    <scope>NUCLEOTIDE SEQUENCE [LARGE SCALE GENOMIC DNA]</scope>
    <source>
        <strain evidence="7">DSM 21857</strain>
    </source>
</reference>
<dbReference type="InterPro" id="IPR047200">
    <property type="entry name" value="MFS_YcaD-like"/>
</dbReference>
<evidence type="ECO:0000256" key="2">
    <source>
        <dbReference type="ARBA" id="ARBA00022989"/>
    </source>
</evidence>
<dbReference type="OrthoDB" id="9810614at2"/>
<keyword evidence="2 5" id="KW-1133">Transmembrane helix</keyword>
<accession>A0A1I3J7S5</accession>
<feature type="compositionally biased region" description="Basic and acidic residues" evidence="4">
    <location>
        <begin position="407"/>
        <end position="423"/>
    </location>
</feature>
<feature type="transmembrane region" description="Helical" evidence="5">
    <location>
        <begin position="355"/>
        <end position="373"/>
    </location>
</feature>
<dbReference type="RefSeq" id="WP_091518916.1">
    <property type="nucleotide sequence ID" value="NZ_FORF01000003.1"/>
</dbReference>
<dbReference type="InterPro" id="IPR011701">
    <property type="entry name" value="MFS"/>
</dbReference>
<dbReference type="Gene3D" id="1.20.1250.20">
    <property type="entry name" value="MFS general substrate transporter like domains"/>
    <property type="match status" value="2"/>
</dbReference>
<keyword evidence="3 5" id="KW-0472">Membrane</keyword>
<dbReference type="CDD" id="cd17477">
    <property type="entry name" value="MFS_YcaD_like"/>
    <property type="match status" value="1"/>
</dbReference>
<dbReference type="PANTHER" id="PTHR23521">
    <property type="entry name" value="TRANSPORTER MFS SUPERFAMILY"/>
    <property type="match status" value="1"/>
</dbReference>
<dbReference type="PANTHER" id="PTHR23521:SF3">
    <property type="entry name" value="MFS TRANSPORTER"/>
    <property type="match status" value="1"/>
</dbReference>
<feature type="transmembrane region" description="Helical" evidence="5">
    <location>
        <begin position="71"/>
        <end position="92"/>
    </location>
</feature>
<feature type="transmembrane region" description="Helical" evidence="5">
    <location>
        <begin position="42"/>
        <end position="64"/>
    </location>
</feature>
<dbReference type="STRING" id="1121003.SAMN03080618_00830"/>
<feature type="transmembrane region" description="Helical" evidence="5">
    <location>
        <begin position="230"/>
        <end position="252"/>
    </location>
</feature>
<dbReference type="InterPro" id="IPR036259">
    <property type="entry name" value="MFS_trans_sf"/>
</dbReference>
<protein>
    <submittedName>
        <fullName evidence="6">Predicted arabinose efflux permease, MFS family</fullName>
    </submittedName>
</protein>
<feature type="transmembrane region" description="Helical" evidence="5">
    <location>
        <begin position="159"/>
        <end position="181"/>
    </location>
</feature>
<keyword evidence="7" id="KW-1185">Reference proteome</keyword>
<gene>
    <name evidence="6" type="ORF">SAMN03080618_00830</name>
</gene>
<dbReference type="Proteomes" id="UP000242763">
    <property type="component" value="Unassembled WGS sequence"/>
</dbReference>
<name>A0A1I3J7S5_9HYPH</name>
<proteinExistence type="predicted"/>
<keyword evidence="1 5" id="KW-0812">Transmembrane</keyword>
<dbReference type="AlphaFoldDB" id="A0A1I3J7S5"/>
<sequence length="431" mass="45182">MLATYRPILALLSSTGFLLAAAGLHGLLLPLRGQAEGFSTATLGLLGTAYAAGFMAGCFFAPWLVRRVGHVRAFGAIAASGAIIALLTGLWIDEVVWIVLRAGTGFTMAGAFMVIESWLNERATNETRGTVFGLYMMVTYVSITGGQMIITIADIGNQTLFLAAGIFFCAALIPVSVSSSASPKPLAGVRLDIRKLYANSPVAAVGCVLIGVANGAWGTLGAVYGARAGITTAEVATMMSIVVLCGAFSQMPIGRISDRTDRRYVLSGAAFLCAMVGLAAFTFAPRSVMWIMVQTAAYGALAYTLYSIAVAHANDHASTEDFVMVSGGLLLLYGFGTMIGPVLGALLMARMAPESLFLATAVPHLLLAIYALLRVRARAPVPIEERDAFKVVPAERAVTPQAGLLDPRSDSDGDSAVMKDDGARPVIQKTD</sequence>
<feature type="transmembrane region" description="Helical" evidence="5">
    <location>
        <begin position="98"/>
        <end position="119"/>
    </location>
</feature>